<sequence length="407" mass="44460">MTEAVEVTRVVDQAHRESWSTVLASVVRLTRDLDLAEDCTQDAFVQALRTWPDGIPSNPGGWLTTVARRLALDRLRRETNLWRKLPLLVEEPGEIEQPTDPLRLVFTCCHPALARESQVALTLRLICGLTTREVAAVLLISESTAAARITRAKKKIAAAGIPYRIPADHELPQRLDAVLTVVHLVYTAGHLAAGSALTRTDLTGRAVELARMLERLMPDEPEPQALLGLLLMTEARGDARVSADGELVLLADQDRSRWDAQLLAEGVSRATAALERGHGRFALQAAVAGLHVTAPSWSRTNWGQVVRMYDAMLVSWPTPIVALNRAAAHSLVPGADLNTVLGELDALSKEPALATYAYLPATRADVLTRLGRTDEAAEAYREAIQLTANETERRFLTARLQARGAQS</sequence>
<dbReference type="InterPro" id="IPR013249">
    <property type="entry name" value="RNA_pol_sigma70_r4_t2"/>
</dbReference>
<evidence type="ECO:0000256" key="4">
    <source>
        <dbReference type="ARBA" id="ARBA00023163"/>
    </source>
</evidence>
<feature type="domain" description="RNA polymerase sigma-70 region 2" evidence="5">
    <location>
        <begin position="22"/>
        <end position="79"/>
    </location>
</feature>
<evidence type="ECO:0000256" key="2">
    <source>
        <dbReference type="ARBA" id="ARBA00023015"/>
    </source>
</evidence>
<accession>A0A4V3GE44</accession>
<dbReference type="Pfam" id="PF20239">
    <property type="entry name" value="DUF6596"/>
    <property type="match status" value="1"/>
</dbReference>
<dbReference type="OrthoDB" id="9780299at2"/>
<evidence type="ECO:0000259" key="5">
    <source>
        <dbReference type="Pfam" id="PF04542"/>
    </source>
</evidence>
<evidence type="ECO:0000256" key="3">
    <source>
        <dbReference type="ARBA" id="ARBA00023082"/>
    </source>
</evidence>
<evidence type="ECO:0000313" key="8">
    <source>
        <dbReference type="EMBL" id="TDW54623.1"/>
    </source>
</evidence>
<protein>
    <submittedName>
        <fullName evidence="8">RNA polymerase sigma-70 factor (ECF subfamily)</fullName>
    </submittedName>
</protein>
<evidence type="ECO:0000256" key="1">
    <source>
        <dbReference type="ARBA" id="ARBA00010641"/>
    </source>
</evidence>
<dbReference type="AlphaFoldDB" id="A0A4V3GE44"/>
<dbReference type="InterPro" id="IPR014284">
    <property type="entry name" value="RNA_pol_sigma-70_dom"/>
</dbReference>
<dbReference type="SUPFAM" id="SSF88946">
    <property type="entry name" value="Sigma2 domain of RNA polymerase sigma factors"/>
    <property type="match status" value="1"/>
</dbReference>
<dbReference type="Pfam" id="PF04542">
    <property type="entry name" value="Sigma70_r2"/>
    <property type="match status" value="1"/>
</dbReference>
<dbReference type="Proteomes" id="UP000295146">
    <property type="component" value="Unassembled WGS sequence"/>
</dbReference>
<proteinExistence type="inferred from homology"/>
<dbReference type="NCBIfam" id="TIGR02937">
    <property type="entry name" value="sigma70-ECF"/>
    <property type="match status" value="1"/>
</dbReference>
<comment type="caution">
    <text evidence="8">The sequence shown here is derived from an EMBL/GenBank/DDBJ whole genome shotgun (WGS) entry which is preliminary data.</text>
</comment>
<dbReference type="Gene3D" id="1.10.1740.10">
    <property type="match status" value="1"/>
</dbReference>
<dbReference type="PANTHER" id="PTHR47756">
    <property type="entry name" value="BLL6612 PROTEIN-RELATED"/>
    <property type="match status" value="1"/>
</dbReference>
<dbReference type="InterPro" id="IPR036388">
    <property type="entry name" value="WH-like_DNA-bd_sf"/>
</dbReference>
<dbReference type="InterPro" id="IPR046531">
    <property type="entry name" value="DUF6596"/>
</dbReference>
<dbReference type="PANTHER" id="PTHR47756:SF2">
    <property type="entry name" value="BLL6612 PROTEIN"/>
    <property type="match status" value="1"/>
</dbReference>
<evidence type="ECO:0000313" key="9">
    <source>
        <dbReference type="Proteomes" id="UP000295146"/>
    </source>
</evidence>
<evidence type="ECO:0000259" key="6">
    <source>
        <dbReference type="Pfam" id="PF08281"/>
    </source>
</evidence>
<dbReference type="GO" id="GO:0016987">
    <property type="term" value="F:sigma factor activity"/>
    <property type="evidence" value="ECO:0007669"/>
    <property type="project" value="UniProtKB-KW"/>
</dbReference>
<feature type="domain" description="DUF6596" evidence="7">
    <location>
        <begin position="174"/>
        <end position="273"/>
    </location>
</feature>
<dbReference type="Pfam" id="PF08281">
    <property type="entry name" value="Sigma70_r4_2"/>
    <property type="match status" value="1"/>
</dbReference>
<name>A0A4V3GE44_9ACTN</name>
<keyword evidence="4" id="KW-0804">Transcription</keyword>
<dbReference type="RefSeq" id="WP_134111402.1">
    <property type="nucleotide sequence ID" value="NZ_SODP01000005.1"/>
</dbReference>
<evidence type="ECO:0000259" key="7">
    <source>
        <dbReference type="Pfam" id="PF20239"/>
    </source>
</evidence>
<dbReference type="SUPFAM" id="SSF88659">
    <property type="entry name" value="Sigma3 and sigma4 domains of RNA polymerase sigma factors"/>
    <property type="match status" value="1"/>
</dbReference>
<dbReference type="GO" id="GO:0003677">
    <property type="term" value="F:DNA binding"/>
    <property type="evidence" value="ECO:0007669"/>
    <property type="project" value="InterPro"/>
</dbReference>
<reference evidence="8 9" key="1">
    <citation type="submission" date="2019-03" db="EMBL/GenBank/DDBJ databases">
        <title>Genomic Encyclopedia of Type Strains, Phase III (KMG-III): the genomes of soil and plant-associated and newly described type strains.</title>
        <authorList>
            <person name="Whitman W."/>
        </authorList>
    </citation>
    <scope>NUCLEOTIDE SEQUENCE [LARGE SCALE GENOMIC DNA]</scope>
    <source>
        <strain evidence="8 9">VKM Ac-2573</strain>
    </source>
</reference>
<dbReference type="EMBL" id="SODP01000005">
    <property type="protein sequence ID" value="TDW54623.1"/>
    <property type="molecule type" value="Genomic_DNA"/>
</dbReference>
<dbReference type="InterPro" id="IPR013325">
    <property type="entry name" value="RNA_pol_sigma_r2"/>
</dbReference>
<dbReference type="GO" id="GO:0006352">
    <property type="term" value="P:DNA-templated transcription initiation"/>
    <property type="evidence" value="ECO:0007669"/>
    <property type="project" value="InterPro"/>
</dbReference>
<keyword evidence="2" id="KW-0805">Transcription regulation</keyword>
<comment type="similarity">
    <text evidence="1">Belongs to the sigma-70 factor family. ECF subfamily.</text>
</comment>
<organism evidence="8 9">
    <name type="scientific">Kribbella pratensis</name>
    <dbReference type="NCBI Taxonomy" id="2512112"/>
    <lineage>
        <taxon>Bacteria</taxon>
        <taxon>Bacillati</taxon>
        <taxon>Actinomycetota</taxon>
        <taxon>Actinomycetes</taxon>
        <taxon>Propionibacteriales</taxon>
        <taxon>Kribbellaceae</taxon>
        <taxon>Kribbella</taxon>
    </lineage>
</organism>
<dbReference type="InterPro" id="IPR007627">
    <property type="entry name" value="RNA_pol_sigma70_r2"/>
</dbReference>
<keyword evidence="3" id="KW-0731">Sigma factor</keyword>
<feature type="domain" description="RNA polymerase sigma factor 70 region 4 type 2" evidence="6">
    <location>
        <begin position="106"/>
        <end position="156"/>
    </location>
</feature>
<gene>
    <name evidence="8" type="ORF">EV653_7942</name>
</gene>
<dbReference type="Gene3D" id="1.10.10.10">
    <property type="entry name" value="Winged helix-like DNA-binding domain superfamily/Winged helix DNA-binding domain"/>
    <property type="match status" value="1"/>
</dbReference>
<keyword evidence="9" id="KW-1185">Reference proteome</keyword>
<dbReference type="InterPro" id="IPR013324">
    <property type="entry name" value="RNA_pol_sigma_r3/r4-like"/>
</dbReference>